<evidence type="ECO:0000313" key="2">
    <source>
        <dbReference type="Proteomes" id="UP000653099"/>
    </source>
</evidence>
<dbReference type="OrthoDB" id="325082at2157"/>
<proteinExistence type="predicted"/>
<organism evidence="1 2">
    <name type="scientific">Halobellus salinus</name>
    <dbReference type="NCBI Taxonomy" id="931585"/>
    <lineage>
        <taxon>Archaea</taxon>
        <taxon>Methanobacteriati</taxon>
        <taxon>Methanobacteriota</taxon>
        <taxon>Stenosarchaea group</taxon>
        <taxon>Halobacteria</taxon>
        <taxon>Halobacteriales</taxon>
        <taxon>Haloferacaceae</taxon>
        <taxon>Halobellus</taxon>
    </lineage>
</organism>
<evidence type="ECO:0000313" key="1">
    <source>
        <dbReference type="EMBL" id="GGJ17850.1"/>
    </source>
</evidence>
<gene>
    <name evidence="1" type="ORF">GCM10008995_29440</name>
</gene>
<dbReference type="SUPFAM" id="SSF46785">
    <property type="entry name" value="Winged helix' DNA-binding domain"/>
    <property type="match status" value="1"/>
</dbReference>
<protein>
    <submittedName>
        <fullName evidence="1">Uncharacterized protein</fullName>
    </submittedName>
</protein>
<reference evidence="1" key="2">
    <citation type="submission" date="2020-09" db="EMBL/GenBank/DDBJ databases">
        <authorList>
            <person name="Sun Q."/>
            <person name="Ohkuma M."/>
        </authorList>
    </citation>
    <scope>NUCLEOTIDE SEQUENCE</scope>
    <source>
        <strain evidence="1">JCM 14359</strain>
    </source>
</reference>
<accession>A0A830ESM2</accession>
<reference evidence="1" key="1">
    <citation type="journal article" date="2014" name="Int. J. Syst. Evol. Microbiol.">
        <title>Complete genome sequence of Corynebacterium casei LMG S-19264T (=DSM 44701T), isolated from a smear-ripened cheese.</title>
        <authorList>
            <consortium name="US DOE Joint Genome Institute (JGI-PGF)"/>
            <person name="Walter F."/>
            <person name="Albersmeier A."/>
            <person name="Kalinowski J."/>
            <person name="Ruckert C."/>
        </authorList>
    </citation>
    <scope>NUCLEOTIDE SEQUENCE</scope>
    <source>
        <strain evidence="1">JCM 14359</strain>
    </source>
</reference>
<comment type="caution">
    <text evidence="1">The sequence shown here is derived from an EMBL/GenBank/DDBJ whole genome shotgun (WGS) entry which is preliminary data.</text>
</comment>
<dbReference type="EMBL" id="BMOC01000044">
    <property type="protein sequence ID" value="GGJ17850.1"/>
    <property type="molecule type" value="Genomic_DNA"/>
</dbReference>
<dbReference type="AlphaFoldDB" id="A0A830ESM2"/>
<dbReference type="RefSeq" id="WP_188788800.1">
    <property type="nucleotide sequence ID" value="NZ_BMOC01000044.1"/>
</dbReference>
<dbReference type="Pfam" id="PF25212">
    <property type="entry name" value="HVO_A0114"/>
    <property type="match status" value="1"/>
</dbReference>
<name>A0A830ESM2_9EURY</name>
<dbReference type="Proteomes" id="UP000653099">
    <property type="component" value="Unassembled WGS sequence"/>
</dbReference>
<dbReference type="InterPro" id="IPR036390">
    <property type="entry name" value="WH_DNA-bd_sf"/>
</dbReference>
<sequence length="138" mass="15073">MTTLHIAVGDREQLREDTLQFVQAAESDGFDDEDGKVTLQFGSYDDLVESLTPLRLELIQAIAEHTPESMREAARLVDRDVSDVHSDLKQLEVLGILELEEGGPGGAMQPIVPFDRIEMHIDYPLVGGVDDGGTPASV</sequence>
<keyword evidence="2" id="KW-1185">Reference proteome</keyword>